<name>A0A975HDN1_9SPHN</name>
<dbReference type="RefSeq" id="WP_029548817.1">
    <property type="nucleotide sequence ID" value="NZ_CP059319.1"/>
</dbReference>
<feature type="domain" description="Glycine zipper 2TM" evidence="7">
    <location>
        <begin position="35"/>
        <end position="74"/>
    </location>
</feature>
<evidence type="ECO:0000256" key="3">
    <source>
        <dbReference type="ARBA" id="ARBA00015281"/>
    </source>
</evidence>
<comment type="similarity">
    <text evidence="2">Belongs to the rickettsiale 17 kDa surface antigen family.</text>
</comment>
<evidence type="ECO:0000259" key="7">
    <source>
        <dbReference type="Pfam" id="PF05433"/>
    </source>
</evidence>
<evidence type="ECO:0000256" key="6">
    <source>
        <dbReference type="SAM" id="SignalP"/>
    </source>
</evidence>
<keyword evidence="4" id="KW-0449">Lipoprotein</keyword>
<gene>
    <name evidence="8" type="ORF">HRJ34_25385</name>
</gene>
<dbReference type="AlphaFoldDB" id="A0A975HDN1"/>
<feature type="compositionally biased region" description="Basic and acidic residues" evidence="5">
    <location>
        <begin position="305"/>
        <end position="325"/>
    </location>
</feature>
<evidence type="ECO:0000256" key="5">
    <source>
        <dbReference type="SAM" id="MobiDB-lite"/>
    </source>
</evidence>
<evidence type="ECO:0000313" key="9">
    <source>
        <dbReference type="Proteomes" id="UP000664914"/>
    </source>
</evidence>
<accession>A0A975HDN1</accession>
<dbReference type="GO" id="GO:0009279">
    <property type="term" value="C:cell outer membrane"/>
    <property type="evidence" value="ECO:0007669"/>
    <property type="project" value="UniProtKB-SubCell"/>
</dbReference>
<dbReference type="Proteomes" id="UP000664914">
    <property type="component" value="Chromosome"/>
</dbReference>
<dbReference type="Gene3D" id="3.30.70.3600">
    <property type="match status" value="1"/>
</dbReference>
<evidence type="ECO:0000313" key="8">
    <source>
        <dbReference type="EMBL" id="QTH21601.1"/>
    </source>
</evidence>
<reference evidence="8" key="2">
    <citation type="submission" date="2021-04" db="EMBL/GenBank/DDBJ databases">
        <title>Isolation and genomic analysis of the ibuprofen-degrading bacterium Sphingomonas strain MPO218.</title>
        <authorList>
            <person name="Aulestia M."/>
            <person name="Flores A."/>
            <person name="Mangas E.L."/>
            <person name="Perez-Pulido A.J."/>
            <person name="Santero E."/>
            <person name="Camacho E.M."/>
        </authorList>
    </citation>
    <scope>NUCLEOTIDE SEQUENCE</scope>
    <source>
        <strain evidence="8">MPO218</strain>
    </source>
</reference>
<feature type="signal peptide" evidence="6">
    <location>
        <begin position="1"/>
        <end position="21"/>
    </location>
</feature>
<dbReference type="InterPro" id="IPR008816">
    <property type="entry name" value="Gly_zipper_2TM_dom"/>
</dbReference>
<reference evidence="8" key="1">
    <citation type="submission" date="2020-07" db="EMBL/GenBank/DDBJ databases">
        <authorList>
            <person name="Camacho E."/>
        </authorList>
    </citation>
    <scope>NUCLEOTIDE SEQUENCE</scope>
    <source>
        <strain evidence="8">MPO218</strain>
    </source>
</reference>
<feature type="chain" id="PRO_5037777417" description="17 kDa surface antigen" evidence="6">
    <location>
        <begin position="22"/>
        <end position="325"/>
    </location>
</feature>
<dbReference type="Pfam" id="PF05433">
    <property type="entry name" value="Rick_17kDa_Anti"/>
    <property type="match status" value="1"/>
</dbReference>
<evidence type="ECO:0000256" key="4">
    <source>
        <dbReference type="ARBA" id="ARBA00023288"/>
    </source>
</evidence>
<organism evidence="8 9">
    <name type="scientific">Rhizorhabdus wittichii</name>
    <dbReference type="NCBI Taxonomy" id="160791"/>
    <lineage>
        <taxon>Bacteria</taxon>
        <taxon>Pseudomonadati</taxon>
        <taxon>Pseudomonadota</taxon>
        <taxon>Alphaproteobacteria</taxon>
        <taxon>Sphingomonadales</taxon>
        <taxon>Sphingomonadaceae</taxon>
        <taxon>Rhizorhabdus</taxon>
    </lineage>
</organism>
<comment type="subcellular location">
    <subcellularLocation>
        <location evidence="1">Cell outer membrane</location>
        <topology evidence="1">Lipid-anchor</topology>
    </subcellularLocation>
</comment>
<proteinExistence type="inferred from homology"/>
<dbReference type="InterPro" id="IPR038145">
    <property type="entry name" value="EAGR_sf"/>
</dbReference>
<evidence type="ECO:0000256" key="1">
    <source>
        <dbReference type="ARBA" id="ARBA00004459"/>
    </source>
</evidence>
<dbReference type="EMBL" id="CP059319">
    <property type="protein sequence ID" value="QTH21601.1"/>
    <property type="molecule type" value="Genomic_DNA"/>
</dbReference>
<keyword evidence="6" id="KW-0732">Signal</keyword>
<sequence length="325" mass="35620">MYRLMIATAVIALGGAQAAGAETVCKQDNTGRTVATIAGAGIGAILGRVIDGGRHKEVGTIVGGVAGGVAGNQLAKDNKCEVAYGYYDESGRWHANRIGDRAPRGYYDRGNRWVDGPPNGYYDRNDRWVAFDGDAQYSGYRDRDGRWVPVGVSGYYAADGQWVQANAPGYYDTRGRWVAGPTSGSYDANGRWVPGSRGGDPVGYWEARSAPGHYDANGRWVRGQTTGYYDARGRWVSQGPVNIAARNMDVATRAARIEQRIDRQRARGLISKSEARRAQAELASIRRDEANMRRSGNRLTANEESVLHQRLDRLSQQLRADREEG</sequence>
<feature type="region of interest" description="Disordered" evidence="5">
    <location>
        <begin position="286"/>
        <end position="325"/>
    </location>
</feature>
<protein>
    <recommendedName>
        <fullName evidence="3">17 kDa surface antigen</fullName>
    </recommendedName>
</protein>
<evidence type="ECO:0000256" key="2">
    <source>
        <dbReference type="ARBA" id="ARBA00008681"/>
    </source>
</evidence>